<dbReference type="SUPFAM" id="SSF53383">
    <property type="entry name" value="PLP-dependent transferases"/>
    <property type="match status" value="1"/>
</dbReference>
<comment type="subunit">
    <text evidence="4 11">Homodimer.</text>
</comment>
<sequence>MSTASNLLRADLRDFAGYKSARTDRSDGDVWLNANESGRANRGDVDGRCRRYPAPQPQALCERLADLYGIPAESLLVGRGSDEAIDVLVRAFCAPGQGTIVTAPPVFGMYAVCARLHGARVIEVPLVDEANGFRSDLDAMANAALESGASLVFVCSPGNPSGELVDEAAIVRLLQRLEGRAIVVVDEAYVEYAASSSLAPLIAAHDNLVVLRTLSKAHALAAARIGVAIAQPELIAMIRRCQAPYPMPEPATVLALQALEPESLAATCAQVDEALRERASVQATLAKIPGVRRVYPSAGNFLLVRFTDAEGAYRALLSSGVVVRDMRAMPQLDDALRITIGRPEDNQRMLAALRPAKELAA</sequence>
<evidence type="ECO:0000256" key="8">
    <source>
        <dbReference type="ARBA" id="ARBA00022898"/>
    </source>
</evidence>
<dbReference type="RefSeq" id="WP_103075951.1">
    <property type="nucleotide sequence ID" value="NZ_NPZB01000002.1"/>
</dbReference>
<dbReference type="EC" id="2.6.1.9" evidence="11"/>
<dbReference type="OrthoDB" id="9813612at2"/>
<dbReference type="Gene3D" id="3.90.1150.10">
    <property type="entry name" value="Aspartate Aminotransferase, domain 1"/>
    <property type="match status" value="1"/>
</dbReference>
<keyword evidence="6 11" id="KW-0028">Amino-acid biosynthesis</keyword>
<dbReference type="InterPro" id="IPR005861">
    <property type="entry name" value="HisP_aminotrans"/>
</dbReference>
<evidence type="ECO:0000256" key="7">
    <source>
        <dbReference type="ARBA" id="ARBA00022679"/>
    </source>
</evidence>
<comment type="caution">
    <text evidence="13">The sequence shown here is derived from an EMBL/GenBank/DDBJ whole genome shotgun (WGS) entry which is preliminary data.</text>
</comment>
<comment type="similarity">
    <text evidence="3 11">Belongs to the class-II pyridoxal-phosphate-dependent aminotransferase family. Histidinol-phosphate aminotransferase subfamily.</text>
</comment>
<keyword evidence="5 11" id="KW-0032">Aminotransferase</keyword>
<dbReference type="NCBIfam" id="TIGR01141">
    <property type="entry name" value="hisC"/>
    <property type="match status" value="1"/>
</dbReference>
<name>A0A2K1PZZ3_9GAMM</name>
<evidence type="ECO:0000256" key="10">
    <source>
        <dbReference type="ARBA" id="ARBA00047481"/>
    </source>
</evidence>
<organism evidence="13 14">
    <name type="scientific">Solilutibacter silvestris</name>
    <dbReference type="NCBI Taxonomy" id="1645665"/>
    <lineage>
        <taxon>Bacteria</taxon>
        <taxon>Pseudomonadati</taxon>
        <taxon>Pseudomonadota</taxon>
        <taxon>Gammaproteobacteria</taxon>
        <taxon>Lysobacterales</taxon>
        <taxon>Lysobacteraceae</taxon>
        <taxon>Solilutibacter</taxon>
    </lineage>
</organism>
<dbReference type="PANTHER" id="PTHR42885:SF2">
    <property type="entry name" value="HISTIDINOL-PHOSPHATE AMINOTRANSFERASE"/>
    <property type="match status" value="1"/>
</dbReference>
<dbReference type="Gene3D" id="3.40.640.10">
    <property type="entry name" value="Type I PLP-dependent aspartate aminotransferase-like (Major domain)"/>
    <property type="match status" value="1"/>
</dbReference>
<dbReference type="InterPro" id="IPR015421">
    <property type="entry name" value="PyrdxlP-dep_Trfase_major"/>
</dbReference>
<evidence type="ECO:0000256" key="11">
    <source>
        <dbReference type="HAMAP-Rule" id="MF_01023"/>
    </source>
</evidence>
<evidence type="ECO:0000256" key="5">
    <source>
        <dbReference type="ARBA" id="ARBA00022576"/>
    </source>
</evidence>
<comment type="pathway">
    <text evidence="2 11">Amino-acid biosynthesis; L-histidine biosynthesis; L-histidine from 5-phospho-alpha-D-ribose 1-diphosphate: step 7/9.</text>
</comment>
<feature type="domain" description="Aminotransferase class I/classII large" evidence="12">
    <location>
        <begin position="46"/>
        <end position="353"/>
    </location>
</feature>
<dbReference type="GO" id="GO:0000105">
    <property type="term" value="P:L-histidine biosynthetic process"/>
    <property type="evidence" value="ECO:0007669"/>
    <property type="project" value="UniProtKB-UniRule"/>
</dbReference>
<keyword evidence="8 11" id="KW-0663">Pyridoxal phosphate</keyword>
<dbReference type="CDD" id="cd00609">
    <property type="entry name" value="AAT_like"/>
    <property type="match status" value="1"/>
</dbReference>
<comment type="cofactor">
    <cofactor evidence="1 11">
        <name>pyridoxal 5'-phosphate</name>
        <dbReference type="ChEBI" id="CHEBI:597326"/>
    </cofactor>
</comment>
<feature type="modified residue" description="N6-(pyridoxal phosphate)lysine" evidence="11">
    <location>
        <position position="216"/>
    </location>
</feature>
<dbReference type="EMBL" id="NPZB01000002">
    <property type="protein sequence ID" value="PNS08358.1"/>
    <property type="molecule type" value="Genomic_DNA"/>
</dbReference>
<dbReference type="HAMAP" id="MF_01023">
    <property type="entry name" value="HisC_aminotrans_2"/>
    <property type="match status" value="1"/>
</dbReference>
<keyword evidence="7 11" id="KW-0808">Transferase</keyword>
<dbReference type="UniPathway" id="UPA00031">
    <property type="reaction ID" value="UER00012"/>
</dbReference>
<accession>A0A2K1PZZ3</accession>
<dbReference type="GO" id="GO:0030170">
    <property type="term" value="F:pyridoxal phosphate binding"/>
    <property type="evidence" value="ECO:0007669"/>
    <property type="project" value="InterPro"/>
</dbReference>
<reference evidence="13 14" key="1">
    <citation type="submission" date="2017-08" db="EMBL/GenBank/DDBJ databases">
        <title>Lysobacter sylvestris genome.</title>
        <authorList>
            <person name="Zhang D.-C."/>
            <person name="Albuquerque L."/>
            <person name="Franca L."/>
            <person name="Froufe H.J.C."/>
            <person name="Barroso C."/>
            <person name="Egas C."/>
            <person name="Da Costa M."/>
            <person name="Margesin R."/>
        </authorList>
    </citation>
    <scope>NUCLEOTIDE SEQUENCE [LARGE SCALE GENOMIC DNA]</scope>
    <source>
        <strain evidence="13 14">AM20-91</strain>
    </source>
</reference>
<dbReference type="GO" id="GO:0004400">
    <property type="term" value="F:histidinol-phosphate transaminase activity"/>
    <property type="evidence" value="ECO:0007669"/>
    <property type="project" value="UniProtKB-UniRule"/>
</dbReference>
<gene>
    <name evidence="11" type="primary">hisC</name>
    <name evidence="13" type="ORF">Lysil_2534</name>
</gene>
<evidence type="ECO:0000256" key="6">
    <source>
        <dbReference type="ARBA" id="ARBA00022605"/>
    </source>
</evidence>
<evidence type="ECO:0000256" key="9">
    <source>
        <dbReference type="ARBA" id="ARBA00023102"/>
    </source>
</evidence>
<proteinExistence type="inferred from homology"/>
<evidence type="ECO:0000259" key="12">
    <source>
        <dbReference type="Pfam" id="PF00155"/>
    </source>
</evidence>
<comment type="catalytic activity">
    <reaction evidence="10 11">
        <text>L-histidinol phosphate + 2-oxoglutarate = 3-(imidazol-4-yl)-2-oxopropyl phosphate + L-glutamate</text>
        <dbReference type="Rhea" id="RHEA:23744"/>
        <dbReference type="ChEBI" id="CHEBI:16810"/>
        <dbReference type="ChEBI" id="CHEBI:29985"/>
        <dbReference type="ChEBI" id="CHEBI:57766"/>
        <dbReference type="ChEBI" id="CHEBI:57980"/>
        <dbReference type="EC" id="2.6.1.9"/>
    </reaction>
</comment>
<dbReference type="Pfam" id="PF00155">
    <property type="entry name" value="Aminotran_1_2"/>
    <property type="match status" value="1"/>
</dbReference>
<keyword evidence="9 11" id="KW-0368">Histidine biosynthesis</keyword>
<evidence type="ECO:0000313" key="14">
    <source>
        <dbReference type="Proteomes" id="UP000236220"/>
    </source>
</evidence>
<keyword evidence="14" id="KW-1185">Reference proteome</keyword>
<protein>
    <recommendedName>
        <fullName evidence="11">Histidinol-phosphate aminotransferase</fullName>
        <ecNumber evidence="11">2.6.1.9</ecNumber>
    </recommendedName>
    <alternativeName>
        <fullName evidence="11">Imidazole acetol-phosphate transaminase</fullName>
    </alternativeName>
</protein>
<dbReference type="AlphaFoldDB" id="A0A2K1PZZ3"/>
<dbReference type="PANTHER" id="PTHR42885">
    <property type="entry name" value="HISTIDINOL-PHOSPHATE AMINOTRANSFERASE-RELATED"/>
    <property type="match status" value="1"/>
</dbReference>
<evidence type="ECO:0000256" key="1">
    <source>
        <dbReference type="ARBA" id="ARBA00001933"/>
    </source>
</evidence>
<dbReference type="InterPro" id="IPR004839">
    <property type="entry name" value="Aminotransferase_I/II_large"/>
</dbReference>
<evidence type="ECO:0000313" key="13">
    <source>
        <dbReference type="EMBL" id="PNS08358.1"/>
    </source>
</evidence>
<evidence type="ECO:0000256" key="4">
    <source>
        <dbReference type="ARBA" id="ARBA00011738"/>
    </source>
</evidence>
<evidence type="ECO:0000256" key="3">
    <source>
        <dbReference type="ARBA" id="ARBA00007970"/>
    </source>
</evidence>
<dbReference type="Proteomes" id="UP000236220">
    <property type="component" value="Unassembled WGS sequence"/>
</dbReference>
<dbReference type="InterPro" id="IPR015424">
    <property type="entry name" value="PyrdxlP-dep_Trfase"/>
</dbReference>
<evidence type="ECO:0000256" key="2">
    <source>
        <dbReference type="ARBA" id="ARBA00005011"/>
    </source>
</evidence>
<dbReference type="InterPro" id="IPR015422">
    <property type="entry name" value="PyrdxlP-dep_Trfase_small"/>
</dbReference>